<evidence type="ECO:0000256" key="5">
    <source>
        <dbReference type="ARBA" id="ARBA00023242"/>
    </source>
</evidence>
<comment type="caution">
    <text evidence="6">The sequence shown here is derived from an EMBL/GenBank/DDBJ whole genome shotgun (WGS) entry which is preliminary data.</text>
</comment>
<dbReference type="PANTHER" id="PTHR15491:SF12">
    <property type="entry name" value="CDKN1A INTERACTING ZINC FINGER PROTEIN 1B ISOFORM X1-RELATED"/>
    <property type="match status" value="1"/>
</dbReference>
<evidence type="ECO:0000256" key="1">
    <source>
        <dbReference type="ARBA" id="ARBA00004123"/>
    </source>
</evidence>
<sequence length="527" mass="59496">MGKIGTVGQIHFSVPEQGEPPLKKHRAQRPNDLGEDSGNGDKMQQPPKANSASISDHEEDDNGNAQLEENSMDQNRAAEVQGVGTSLKVTIQRSSESRAFSTSPEEMAAGAGHEGEKERSKHTVNFTCYICNVTCPDQQGFQTHMTSLDHQQRMMEIQRLSNTRLATLLPHTQESLQGTNRERRMGQQRWCPTCQCHFSGDLIEHRRTKKHKMAKVSSRPFCTLCERHFRTPRKFVEHMKSPEHKQRVEELRNEGGPEVMEELITVDAIGCFEGEDDYEEDRNEEEVAACEKHPAHRDMALEETTDYEAYDPDTQYGTSFVVPVAGFLCKLCHKFYHFESSARETHCRSLMHFQNLQKHNSLKLQKKAPQDDCESDASCSSPTSDPRGLELTASAANDSSQADLYRPRINFSRERLHLRKPKPSKRPHKSKSPHSKNSVAPQKPAVVMKHLICPPHRGSESSQESHSQESNRPDSSVQLKHTESVSNEKDKTSCDPVHYSEVQETVSSSPTCSLRHASQLHSENTIP</sequence>
<dbReference type="GO" id="GO:0005634">
    <property type="term" value="C:nucleus"/>
    <property type="evidence" value="ECO:0007669"/>
    <property type="project" value="UniProtKB-SubCell"/>
</dbReference>
<dbReference type="SUPFAM" id="SSF57667">
    <property type="entry name" value="beta-beta-alpha zinc fingers"/>
    <property type="match status" value="2"/>
</dbReference>
<dbReference type="InterPro" id="IPR026811">
    <property type="entry name" value="CIZ1"/>
</dbReference>
<dbReference type="InterPro" id="IPR056345">
    <property type="entry name" value="Znf-C2H2_CIZ1"/>
</dbReference>
<dbReference type="AlphaFoldDB" id="A0AA88TUS7"/>
<keyword evidence="7" id="KW-1185">Reference proteome</keyword>
<keyword evidence="2" id="KW-0479">Metal-binding</keyword>
<dbReference type="PROSITE" id="PS50171">
    <property type="entry name" value="ZF_MATRIN"/>
    <property type="match status" value="1"/>
</dbReference>
<name>A0AA88TUS7_9TELE</name>
<protein>
    <submittedName>
        <fullName evidence="6">Uncharacterized protein</fullName>
    </submittedName>
</protein>
<keyword evidence="3" id="KW-0863">Zinc-finger</keyword>
<dbReference type="GO" id="GO:0008270">
    <property type="term" value="F:zinc ion binding"/>
    <property type="evidence" value="ECO:0007669"/>
    <property type="project" value="UniProtKB-KW"/>
</dbReference>
<accession>A0AA88TUS7</accession>
<dbReference type="GO" id="GO:0003676">
    <property type="term" value="F:nucleic acid binding"/>
    <property type="evidence" value="ECO:0007669"/>
    <property type="project" value="InterPro"/>
</dbReference>
<dbReference type="SMART" id="SM00451">
    <property type="entry name" value="ZnF_U1"/>
    <property type="match status" value="4"/>
</dbReference>
<dbReference type="Pfam" id="PF23330">
    <property type="entry name" value="zf-C2H2_14"/>
    <property type="match status" value="1"/>
</dbReference>
<evidence type="ECO:0000313" key="7">
    <source>
        <dbReference type="Proteomes" id="UP001187343"/>
    </source>
</evidence>
<dbReference type="Proteomes" id="UP001187343">
    <property type="component" value="Unassembled WGS sequence"/>
</dbReference>
<comment type="subcellular location">
    <subcellularLocation>
        <location evidence="1">Nucleus</location>
    </subcellularLocation>
</comment>
<evidence type="ECO:0000256" key="4">
    <source>
        <dbReference type="ARBA" id="ARBA00022833"/>
    </source>
</evidence>
<dbReference type="PROSITE" id="PS00028">
    <property type="entry name" value="ZINC_FINGER_C2H2_1"/>
    <property type="match status" value="1"/>
</dbReference>
<evidence type="ECO:0000256" key="2">
    <source>
        <dbReference type="ARBA" id="ARBA00022723"/>
    </source>
</evidence>
<dbReference type="EMBL" id="JAUYZG010000003">
    <property type="protein sequence ID" value="KAK2911624.1"/>
    <property type="molecule type" value="Genomic_DNA"/>
</dbReference>
<dbReference type="SMART" id="SM00355">
    <property type="entry name" value="ZnF_C2H2"/>
    <property type="match status" value="2"/>
</dbReference>
<keyword evidence="4" id="KW-0862">Zinc</keyword>
<dbReference type="InterPro" id="IPR036236">
    <property type="entry name" value="Znf_C2H2_sf"/>
</dbReference>
<dbReference type="InterPro" id="IPR000690">
    <property type="entry name" value="Matrin/U1-C_Znf_C2H2"/>
</dbReference>
<gene>
    <name evidence="6" type="ORF">Q8A67_003757</name>
</gene>
<organism evidence="6 7">
    <name type="scientific">Cirrhinus molitorella</name>
    <name type="common">mud carp</name>
    <dbReference type="NCBI Taxonomy" id="172907"/>
    <lineage>
        <taxon>Eukaryota</taxon>
        <taxon>Metazoa</taxon>
        <taxon>Chordata</taxon>
        <taxon>Craniata</taxon>
        <taxon>Vertebrata</taxon>
        <taxon>Euteleostomi</taxon>
        <taxon>Actinopterygii</taxon>
        <taxon>Neopterygii</taxon>
        <taxon>Teleostei</taxon>
        <taxon>Ostariophysi</taxon>
        <taxon>Cypriniformes</taxon>
        <taxon>Cyprinidae</taxon>
        <taxon>Labeoninae</taxon>
        <taxon>Labeonini</taxon>
        <taxon>Cirrhinus</taxon>
    </lineage>
</organism>
<keyword evidence="5" id="KW-0539">Nucleus</keyword>
<reference evidence="6" key="1">
    <citation type="submission" date="2023-08" db="EMBL/GenBank/DDBJ databases">
        <title>Chromosome-level Genome Assembly of mud carp (Cirrhinus molitorella).</title>
        <authorList>
            <person name="Liu H."/>
        </authorList>
    </citation>
    <scope>NUCLEOTIDE SEQUENCE</scope>
    <source>
        <strain evidence="6">Prfri</strain>
        <tissue evidence="6">Muscle</tissue>
    </source>
</reference>
<dbReference type="InterPro" id="IPR013087">
    <property type="entry name" value="Znf_C2H2_type"/>
</dbReference>
<evidence type="ECO:0000313" key="6">
    <source>
        <dbReference type="EMBL" id="KAK2911624.1"/>
    </source>
</evidence>
<proteinExistence type="predicted"/>
<dbReference type="Gene3D" id="3.30.160.60">
    <property type="entry name" value="Classic Zinc Finger"/>
    <property type="match status" value="1"/>
</dbReference>
<dbReference type="PANTHER" id="PTHR15491">
    <property type="match status" value="1"/>
</dbReference>
<evidence type="ECO:0000256" key="3">
    <source>
        <dbReference type="ARBA" id="ARBA00022771"/>
    </source>
</evidence>
<dbReference type="InterPro" id="IPR003604">
    <property type="entry name" value="Matrin/U1-like-C_Znf_C2H2"/>
</dbReference>